<dbReference type="InterPro" id="IPR006260">
    <property type="entry name" value="TonB/TolA_C"/>
</dbReference>
<reference evidence="12 13" key="1">
    <citation type="submission" date="2023-05" db="EMBL/GenBank/DDBJ databases">
        <title>Genome sequence of Pinibacter sp. MAH-24.</title>
        <authorList>
            <person name="Huq M.A."/>
        </authorList>
    </citation>
    <scope>NUCLEOTIDE SEQUENCE [LARGE SCALE GENOMIC DNA]</scope>
    <source>
        <strain evidence="12 13">MAH-24</strain>
    </source>
</reference>
<keyword evidence="10" id="KW-0732">Signal</keyword>
<dbReference type="NCBIfam" id="TIGR01352">
    <property type="entry name" value="tonB_Cterm"/>
    <property type="match status" value="1"/>
</dbReference>
<dbReference type="PROSITE" id="PS52015">
    <property type="entry name" value="TONB_CTD"/>
    <property type="match status" value="1"/>
</dbReference>
<evidence type="ECO:0000256" key="3">
    <source>
        <dbReference type="ARBA" id="ARBA00022448"/>
    </source>
</evidence>
<evidence type="ECO:0000259" key="11">
    <source>
        <dbReference type="PROSITE" id="PS52015"/>
    </source>
</evidence>
<comment type="subcellular location">
    <subcellularLocation>
        <location evidence="1">Cell inner membrane</location>
        <topology evidence="1">Single-pass membrane protein</topology>
        <orientation evidence="1">Periplasmic side</orientation>
    </subcellularLocation>
</comment>
<sequence length="137" mass="15087">MKRILIALAVVFFASASAHAQQAIFADSMDAKATQPDTVESSFPGGVPAWNKFLAHNLVYPDKAVRKRVDGTVVVQFIVDKDGSIYDIQAISGPKLLQDAAMDVIRNSPKWKPAIVKSVKLKSYKKQPITFKIVEDK</sequence>
<dbReference type="PANTHER" id="PTHR33446">
    <property type="entry name" value="PROTEIN TONB-RELATED"/>
    <property type="match status" value="1"/>
</dbReference>
<dbReference type="Proteomes" id="UP001226434">
    <property type="component" value="Unassembled WGS sequence"/>
</dbReference>
<evidence type="ECO:0000256" key="6">
    <source>
        <dbReference type="ARBA" id="ARBA00022692"/>
    </source>
</evidence>
<evidence type="ECO:0000256" key="2">
    <source>
        <dbReference type="ARBA" id="ARBA00006555"/>
    </source>
</evidence>
<evidence type="ECO:0000256" key="10">
    <source>
        <dbReference type="SAM" id="SignalP"/>
    </source>
</evidence>
<evidence type="ECO:0000313" key="13">
    <source>
        <dbReference type="Proteomes" id="UP001226434"/>
    </source>
</evidence>
<feature type="signal peptide" evidence="10">
    <location>
        <begin position="1"/>
        <end position="20"/>
    </location>
</feature>
<dbReference type="SUPFAM" id="SSF74653">
    <property type="entry name" value="TolA/TonB C-terminal domain"/>
    <property type="match status" value="1"/>
</dbReference>
<name>A0ABT6RD17_9BACT</name>
<accession>A0ABT6RD17</accession>
<organism evidence="12 13">
    <name type="scientific">Pinibacter soli</name>
    <dbReference type="NCBI Taxonomy" id="3044211"/>
    <lineage>
        <taxon>Bacteria</taxon>
        <taxon>Pseudomonadati</taxon>
        <taxon>Bacteroidota</taxon>
        <taxon>Chitinophagia</taxon>
        <taxon>Chitinophagales</taxon>
        <taxon>Chitinophagaceae</taxon>
        <taxon>Pinibacter</taxon>
    </lineage>
</organism>
<comment type="caution">
    <text evidence="12">The sequence shown here is derived from an EMBL/GenBank/DDBJ whole genome shotgun (WGS) entry which is preliminary data.</text>
</comment>
<keyword evidence="5" id="KW-0997">Cell inner membrane</keyword>
<evidence type="ECO:0000256" key="5">
    <source>
        <dbReference type="ARBA" id="ARBA00022519"/>
    </source>
</evidence>
<dbReference type="Gene3D" id="3.30.1150.10">
    <property type="match status" value="1"/>
</dbReference>
<comment type="similarity">
    <text evidence="2">Belongs to the TonB family.</text>
</comment>
<evidence type="ECO:0000256" key="7">
    <source>
        <dbReference type="ARBA" id="ARBA00022927"/>
    </source>
</evidence>
<dbReference type="EMBL" id="JASBRG010000007">
    <property type="protein sequence ID" value="MDI3320467.1"/>
    <property type="molecule type" value="Genomic_DNA"/>
</dbReference>
<dbReference type="InterPro" id="IPR051045">
    <property type="entry name" value="TonB-dependent_transducer"/>
</dbReference>
<evidence type="ECO:0000256" key="4">
    <source>
        <dbReference type="ARBA" id="ARBA00022475"/>
    </source>
</evidence>
<evidence type="ECO:0000313" key="12">
    <source>
        <dbReference type="EMBL" id="MDI3320467.1"/>
    </source>
</evidence>
<dbReference type="RefSeq" id="WP_282334564.1">
    <property type="nucleotide sequence ID" value="NZ_JASBRG010000007.1"/>
</dbReference>
<feature type="domain" description="TonB C-terminal" evidence="11">
    <location>
        <begin position="45"/>
        <end position="137"/>
    </location>
</feature>
<keyword evidence="7" id="KW-0653">Protein transport</keyword>
<gene>
    <name evidence="12" type="ORF">QJ048_11820</name>
</gene>
<keyword evidence="13" id="KW-1185">Reference proteome</keyword>
<evidence type="ECO:0000256" key="8">
    <source>
        <dbReference type="ARBA" id="ARBA00022989"/>
    </source>
</evidence>
<dbReference type="InterPro" id="IPR037682">
    <property type="entry name" value="TonB_C"/>
</dbReference>
<keyword evidence="8" id="KW-1133">Transmembrane helix</keyword>
<feature type="chain" id="PRO_5047492074" evidence="10">
    <location>
        <begin position="21"/>
        <end position="137"/>
    </location>
</feature>
<keyword evidence="9" id="KW-0472">Membrane</keyword>
<evidence type="ECO:0000256" key="9">
    <source>
        <dbReference type="ARBA" id="ARBA00023136"/>
    </source>
</evidence>
<proteinExistence type="inferred from homology"/>
<keyword evidence="3" id="KW-0813">Transport</keyword>
<dbReference type="PANTHER" id="PTHR33446:SF2">
    <property type="entry name" value="PROTEIN TONB"/>
    <property type="match status" value="1"/>
</dbReference>
<evidence type="ECO:0000256" key="1">
    <source>
        <dbReference type="ARBA" id="ARBA00004383"/>
    </source>
</evidence>
<dbReference type="Pfam" id="PF03544">
    <property type="entry name" value="TonB_C"/>
    <property type="match status" value="1"/>
</dbReference>
<protein>
    <submittedName>
        <fullName evidence="12">Energy transducer TonB</fullName>
    </submittedName>
</protein>
<keyword evidence="6" id="KW-0812">Transmembrane</keyword>
<keyword evidence="4" id="KW-1003">Cell membrane</keyword>